<feature type="transmembrane region" description="Helical" evidence="11">
    <location>
        <begin position="335"/>
        <end position="360"/>
    </location>
</feature>
<accession>A0A9P0G634</accession>
<dbReference type="AlphaFoldDB" id="A0A9P0G634"/>
<gene>
    <name evidence="13" type="ORF">BEMITA_LOCUS12926</name>
</gene>
<dbReference type="PRINTS" id="PR00237">
    <property type="entry name" value="GPCRRHODOPSN"/>
</dbReference>
<protein>
    <recommendedName>
        <fullName evidence="12">G-protein coupled receptors family 1 profile domain-containing protein</fullName>
    </recommendedName>
</protein>
<evidence type="ECO:0000256" key="7">
    <source>
        <dbReference type="ARBA" id="ARBA00023170"/>
    </source>
</evidence>
<dbReference type="Proteomes" id="UP001152759">
    <property type="component" value="Chromosome 8"/>
</dbReference>
<evidence type="ECO:0000259" key="12">
    <source>
        <dbReference type="PROSITE" id="PS50262"/>
    </source>
</evidence>
<evidence type="ECO:0000256" key="8">
    <source>
        <dbReference type="ARBA" id="ARBA00023224"/>
    </source>
</evidence>
<dbReference type="EMBL" id="OU963869">
    <property type="protein sequence ID" value="CAH0776898.1"/>
    <property type="molecule type" value="Genomic_DNA"/>
</dbReference>
<comment type="subcellular location">
    <subcellularLocation>
        <location evidence="1">Membrane</location>
        <topology evidence="1">Multi-pass membrane protein</topology>
    </subcellularLocation>
</comment>
<dbReference type="InterPro" id="IPR000276">
    <property type="entry name" value="GPCR_Rhodpsn"/>
</dbReference>
<keyword evidence="3 9" id="KW-0812">Transmembrane</keyword>
<keyword evidence="4 11" id="KW-1133">Transmembrane helix</keyword>
<dbReference type="Pfam" id="PF00001">
    <property type="entry name" value="7tm_1"/>
    <property type="match status" value="1"/>
</dbReference>
<evidence type="ECO:0000256" key="2">
    <source>
        <dbReference type="ARBA" id="ARBA00010663"/>
    </source>
</evidence>
<keyword evidence="8 9" id="KW-0807">Transducer</keyword>
<feature type="region of interest" description="Disordered" evidence="10">
    <location>
        <begin position="248"/>
        <end position="270"/>
    </location>
</feature>
<dbReference type="PROSITE" id="PS50262">
    <property type="entry name" value="G_PROTEIN_RECEP_F1_2"/>
    <property type="match status" value="1"/>
</dbReference>
<evidence type="ECO:0000256" key="10">
    <source>
        <dbReference type="SAM" id="MobiDB-lite"/>
    </source>
</evidence>
<keyword evidence="14" id="KW-1185">Reference proteome</keyword>
<feature type="transmembrane region" description="Helical" evidence="11">
    <location>
        <begin position="158"/>
        <end position="179"/>
    </location>
</feature>
<evidence type="ECO:0000313" key="14">
    <source>
        <dbReference type="Proteomes" id="UP001152759"/>
    </source>
</evidence>
<keyword evidence="7 9" id="KW-0675">Receptor</keyword>
<dbReference type="SUPFAM" id="SSF81321">
    <property type="entry name" value="Family A G protein-coupled receptor-like"/>
    <property type="match status" value="1"/>
</dbReference>
<evidence type="ECO:0000256" key="3">
    <source>
        <dbReference type="ARBA" id="ARBA00022692"/>
    </source>
</evidence>
<proteinExistence type="inferred from homology"/>
<organism evidence="13 14">
    <name type="scientific">Bemisia tabaci</name>
    <name type="common">Sweetpotato whitefly</name>
    <name type="synonym">Aleurodes tabaci</name>
    <dbReference type="NCBI Taxonomy" id="7038"/>
    <lineage>
        <taxon>Eukaryota</taxon>
        <taxon>Metazoa</taxon>
        <taxon>Ecdysozoa</taxon>
        <taxon>Arthropoda</taxon>
        <taxon>Hexapoda</taxon>
        <taxon>Insecta</taxon>
        <taxon>Pterygota</taxon>
        <taxon>Neoptera</taxon>
        <taxon>Paraneoptera</taxon>
        <taxon>Hemiptera</taxon>
        <taxon>Sternorrhyncha</taxon>
        <taxon>Aleyrodoidea</taxon>
        <taxon>Aleyrodidae</taxon>
        <taxon>Aleyrodinae</taxon>
        <taxon>Bemisia</taxon>
    </lineage>
</organism>
<feature type="transmembrane region" description="Helical" evidence="11">
    <location>
        <begin position="210"/>
        <end position="231"/>
    </location>
</feature>
<evidence type="ECO:0000256" key="6">
    <source>
        <dbReference type="ARBA" id="ARBA00023136"/>
    </source>
</evidence>
<feature type="transmembrane region" description="Helical" evidence="11">
    <location>
        <begin position="84"/>
        <end position="106"/>
    </location>
</feature>
<keyword evidence="5 9" id="KW-0297">G-protein coupled receptor</keyword>
<dbReference type="PANTHER" id="PTHR24238">
    <property type="entry name" value="G-PROTEIN COUPLED RECEPTOR"/>
    <property type="match status" value="1"/>
</dbReference>
<dbReference type="GO" id="GO:0005886">
    <property type="term" value="C:plasma membrane"/>
    <property type="evidence" value="ECO:0007669"/>
    <property type="project" value="TreeGrafter"/>
</dbReference>
<evidence type="ECO:0000256" key="1">
    <source>
        <dbReference type="ARBA" id="ARBA00004141"/>
    </source>
</evidence>
<feature type="compositionally biased region" description="Low complexity" evidence="10">
    <location>
        <begin position="248"/>
        <end position="264"/>
    </location>
</feature>
<feature type="transmembrane region" description="Helical" evidence="11">
    <location>
        <begin position="297"/>
        <end position="315"/>
    </location>
</feature>
<dbReference type="PROSITE" id="PS00237">
    <property type="entry name" value="G_PROTEIN_RECEP_F1_1"/>
    <property type="match status" value="1"/>
</dbReference>
<evidence type="ECO:0000256" key="9">
    <source>
        <dbReference type="RuleBase" id="RU000688"/>
    </source>
</evidence>
<evidence type="ECO:0000256" key="5">
    <source>
        <dbReference type="ARBA" id="ARBA00023040"/>
    </source>
</evidence>
<dbReference type="Gene3D" id="1.20.1070.10">
    <property type="entry name" value="Rhodopsin 7-helix transmembrane proteins"/>
    <property type="match status" value="1"/>
</dbReference>
<dbReference type="GO" id="GO:0008188">
    <property type="term" value="F:neuropeptide receptor activity"/>
    <property type="evidence" value="ECO:0007669"/>
    <property type="project" value="TreeGrafter"/>
</dbReference>
<keyword evidence="6 11" id="KW-0472">Membrane</keyword>
<comment type="similarity">
    <text evidence="2 9">Belongs to the G-protein coupled receptor 1 family.</text>
</comment>
<reference evidence="13" key="1">
    <citation type="submission" date="2021-12" db="EMBL/GenBank/DDBJ databases">
        <authorList>
            <person name="King R."/>
        </authorList>
    </citation>
    <scope>NUCLEOTIDE SEQUENCE</scope>
</reference>
<evidence type="ECO:0000313" key="13">
    <source>
        <dbReference type="EMBL" id="CAH0776898.1"/>
    </source>
</evidence>
<name>A0A9P0G634_BEMTA</name>
<feature type="transmembrane region" description="Helical" evidence="11">
    <location>
        <begin position="112"/>
        <end position="138"/>
    </location>
</feature>
<evidence type="ECO:0000256" key="11">
    <source>
        <dbReference type="SAM" id="Phobius"/>
    </source>
</evidence>
<feature type="transmembrane region" description="Helical" evidence="11">
    <location>
        <begin position="50"/>
        <end position="72"/>
    </location>
</feature>
<dbReference type="InterPro" id="IPR017452">
    <property type="entry name" value="GPCR_Rhodpsn_7TM"/>
</dbReference>
<feature type="domain" description="G-protein coupled receptors family 1 profile" evidence="12">
    <location>
        <begin position="63"/>
        <end position="355"/>
    </location>
</feature>
<sequence length="427" mass="49272">MAEEEEDSTPIPPKYLEYITHVLMGKRNASIDLSKPYVKASIFGVYPSILFFYGLLIICGTLSNIAIIVTIFRRHLYTNPTHCYVINLALANIVKCVFVLPISLAIMLIENWVFGSFLCYFAPILQDVPSHVTMLTLFMMAVDRYKYLLDPSKDRLPAYVFATGTWLSGICIALPYPIYTTYIDFSRYFKDQLNGVGICVLNLADDSHDYMRSLFFLTYVLPLTAMTYLYIKMARLLEENQKPLSISRYETGSRTSRSGSSYRNNSRDGRDDLLPTLNLYFNEVTYDMPQELRTQKYLAMMPTTYGICMCPLTILTRLANLAVTETYDNTAHFDITYGCFVWIAFLPTVLIPAIYAAWILSTETKTRFKNYFRFSYRKQRSQTSAEESQVCEMTETTEERRNSFLSDFNSFNSGHRNSEAIMRNRDL</sequence>
<dbReference type="PANTHER" id="PTHR24238:SF69">
    <property type="entry name" value="G-PROTEIN COUPLED RECEPTOR 165"/>
    <property type="match status" value="1"/>
</dbReference>
<evidence type="ECO:0000256" key="4">
    <source>
        <dbReference type="ARBA" id="ARBA00022989"/>
    </source>
</evidence>